<gene>
    <name evidence="2" type="ORF">PEX2_085330</name>
</gene>
<dbReference type="PhylomeDB" id="A0A0A2K3E8"/>
<dbReference type="OrthoDB" id="4346289at2759"/>
<proteinExistence type="predicted"/>
<dbReference type="EMBL" id="JQFZ01000034">
    <property type="protein sequence ID" value="KGO61458.1"/>
    <property type="molecule type" value="Genomic_DNA"/>
</dbReference>
<accession>A0A0A2K3E8</accession>
<keyword evidence="3" id="KW-1185">Reference proteome</keyword>
<dbReference type="VEuPathDB" id="FungiDB:PEXP_001750"/>
<evidence type="ECO:0000313" key="2">
    <source>
        <dbReference type="EMBL" id="KGO61458.1"/>
    </source>
</evidence>
<comment type="caution">
    <text evidence="2">The sequence shown here is derived from an EMBL/GenBank/DDBJ whole genome shotgun (WGS) entry which is preliminary data.</text>
</comment>
<organism evidence="2 3">
    <name type="scientific">Penicillium expansum</name>
    <name type="common">Blue mold rot fungus</name>
    <dbReference type="NCBI Taxonomy" id="27334"/>
    <lineage>
        <taxon>Eukaryota</taxon>
        <taxon>Fungi</taxon>
        <taxon>Dikarya</taxon>
        <taxon>Ascomycota</taxon>
        <taxon>Pezizomycotina</taxon>
        <taxon>Eurotiomycetes</taxon>
        <taxon>Eurotiomycetidae</taxon>
        <taxon>Eurotiales</taxon>
        <taxon>Aspergillaceae</taxon>
        <taxon>Penicillium</taxon>
    </lineage>
</organism>
<dbReference type="AlphaFoldDB" id="A0A0A2K3E8"/>
<feature type="region of interest" description="Disordered" evidence="1">
    <location>
        <begin position="372"/>
        <end position="392"/>
    </location>
</feature>
<feature type="compositionally biased region" description="Low complexity" evidence="1">
    <location>
        <begin position="158"/>
        <end position="170"/>
    </location>
</feature>
<feature type="compositionally biased region" description="Polar residues" evidence="1">
    <location>
        <begin position="382"/>
        <end position="392"/>
    </location>
</feature>
<sequence length="646" mass="69763">MAFVADQFFSDMDATNLNEWVDFDQFLDLPSGYDDQSTATTVSPQDLALPYEADGMFNSPSNFMESSFDMINYDLPQQDFMGMNGGFMQDPAAPLFDGAAFLGYNPYDSNNTFRNLVEAQAAADPRVATIKEKRREAAIALHLQRLCDATALDLDMSSDSNTSFSSPSWSEYVRGSISPRPSLENTSISEAPPPGGMEMVLDLNMNAAANVPKKQKPRSQAQKENYIKARKYGACEKHKKQHKRCNCLEKAAARAAASDVPMNAAPQQRSNQPMLQVPIPEARYSDSPGQDTSFNSPQALQTIQAIRKPTRSSSGIDPSVGLPVVVPIAKQIIRTNTRKSTPPGHDIILLSGEPDSKSMSNQNNVLPSNRNTAKAQAAGHSALQSGQNIANNSSAGHEKLYTQERISKNAGNGQPHDTCSSSTSRPVHAARLPNGSSSLRWRASTSSVDVVCSERTDVQVTSSANHPTTGVCRSSGLDMQRTRSTRTMEMFLVPGTVAGNLGMRHSTSLTRNSGIQVPGPDHRRVSEGLSKQLAILSGLQSVPKDLLVSPARRGSPDISRNELPDNLENRPLPISRKGPLVPPVVESVGCLVSSAALAFAGAWQSSLSLASESEGVVYKCLSLFGRHIVSVRKGLYIGGLRNAWCL</sequence>
<dbReference type="GeneID" id="27681223"/>
<dbReference type="RefSeq" id="XP_016602250.1">
    <property type="nucleotide sequence ID" value="XM_016745803.1"/>
</dbReference>
<dbReference type="Proteomes" id="UP000030143">
    <property type="component" value="Unassembled WGS sequence"/>
</dbReference>
<reference evidence="2 3" key="1">
    <citation type="journal article" date="2015" name="Mol. Plant Microbe Interact.">
        <title>Genome, transcriptome, and functional analyses of Penicillium expansum provide new insights into secondary metabolism and pathogenicity.</title>
        <authorList>
            <person name="Ballester A.R."/>
            <person name="Marcet-Houben M."/>
            <person name="Levin E."/>
            <person name="Sela N."/>
            <person name="Selma-Lazaro C."/>
            <person name="Carmona L."/>
            <person name="Wisniewski M."/>
            <person name="Droby S."/>
            <person name="Gonzalez-Candelas L."/>
            <person name="Gabaldon T."/>
        </authorList>
    </citation>
    <scope>NUCLEOTIDE SEQUENCE [LARGE SCALE GENOMIC DNA]</scope>
    <source>
        <strain evidence="2 3">MD-8</strain>
    </source>
</reference>
<evidence type="ECO:0000256" key="1">
    <source>
        <dbReference type="SAM" id="MobiDB-lite"/>
    </source>
</evidence>
<name>A0A0A2K3E8_PENEN</name>
<feature type="compositionally biased region" description="Polar residues" evidence="1">
    <location>
        <begin position="409"/>
        <end position="425"/>
    </location>
</feature>
<dbReference type="HOGENOM" id="CLU_445573_0_0_1"/>
<protein>
    <submittedName>
        <fullName evidence="2">Uncharacterized protein</fullName>
    </submittedName>
</protein>
<feature type="region of interest" description="Disordered" evidence="1">
    <location>
        <begin position="550"/>
        <end position="570"/>
    </location>
</feature>
<evidence type="ECO:0000313" key="3">
    <source>
        <dbReference type="Proteomes" id="UP000030143"/>
    </source>
</evidence>
<feature type="region of interest" description="Disordered" evidence="1">
    <location>
        <begin position="158"/>
        <end position="188"/>
    </location>
</feature>
<feature type="region of interest" description="Disordered" evidence="1">
    <location>
        <begin position="408"/>
        <end position="440"/>
    </location>
</feature>